<evidence type="ECO:0000313" key="2">
    <source>
        <dbReference type="Proteomes" id="UP000176786"/>
    </source>
</evidence>
<protein>
    <submittedName>
        <fullName evidence="1">Uncharacterized protein</fullName>
    </submittedName>
</protein>
<dbReference type="EMBL" id="MFES01000038">
    <property type="protein sequence ID" value="OGE84675.1"/>
    <property type="molecule type" value="Genomic_DNA"/>
</dbReference>
<reference evidence="1 2" key="1">
    <citation type="journal article" date="2016" name="Nat. Commun.">
        <title>Thousands of microbial genomes shed light on interconnected biogeochemical processes in an aquifer system.</title>
        <authorList>
            <person name="Anantharaman K."/>
            <person name="Brown C.T."/>
            <person name="Hug L.A."/>
            <person name="Sharon I."/>
            <person name="Castelle C.J."/>
            <person name="Probst A.J."/>
            <person name="Thomas B.C."/>
            <person name="Singh A."/>
            <person name="Wilkins M.J."/>
            <person name="Karaoz U."/>
            <person name="Brodie E.L."/>
            <person name="Williams K.H."/>
            <person name="Hubbard S.S."/>
            <person name="Banfield J.F."/>
        </authorList>
    </citation>
    <scope>NUCLEOTIDE SEQUENCE [LARGE SCALE GENOMIC DNA]</scope>
</reference>
<dbReference type="AlphaFoldDB" id="A0A1F5P4C6"/>
<organism evidence="1 2">
    <name type="scientific">Candidatus Doudnabacteria bacterium RIFCSPHIGHO2_02_FULL_46_11</name>
    <dbReference type="NCBI Taxonomy" id="1817832"/>
    <lineage>
        <taxon>Bacteria</taxon>
        <taxon>Candidatus Doudnaibacteriota</taxon>
    </lineage>
</organism>
<gene>
    <name evidence="1" type="ORF">A3J48_03805</name>
</gene>
<dbReference type="Proteomes" id="UP000176786">
    <property type="component" value="Unassembled WGS sequence"/>
</dbReference>
<evidence type="ECO:0000313" key="1">
    <source>
        <dbReference type="EMBL" id="OGE84675.1"/>
    </source>
</evidence>
<accession>A0A1F5P4C6</accession>
<sequence>MSQKKRRLAKARRILLTQEHAMAGTDYAFLAFSLRGRARDFSKAEVRRLLKAARRVVRR</sequence>
<comment type="caution">
    <text evidence="1">The sequence shown here is derived from an EMBL/GenBank/DDBJ whole genome shotgun (WGS) entry which is preliminary data.</text>
</comment>
<name>A0A1F5P4C6_9BACT</name>
<proteinExistence type="predicted"/>